<dbReference type="Pfam" id="PF07690">
    <property type="entry name" value="MFS_1"/>
    <property type="match status" value="1"/>
</dbReference>
<evidence type="ECO:0000313" key="11">
    <source>
        <dbReference type="Proteomes" id="UP000214566"/>
    </source>
</evidence>
<comment type="subcellular location">
    <subcellularLocation>
        <location evidence="1">Cell membrane</location>
        <topology evidence="1">Multi-pass membrane protein</topology>
    </subcellularLocation>
</comment>
<reference evidence="10 11" key="1">
    <citation type="submission" date="2016-06" db="EMBL/GenBank/DDBJ databases">
        <authorList>
            <person name="Kjaerup R.B."/>
            <person name="Dalgaard T.S."/>
            <person name="Juul-Madsen H.R."/>
        </authorList>
    </citation>
    <scope>NUCLEOTIDE SEQUENCE [LARGE SCALE GENOMIC DNA]</scope>
    <source>
        <strain evidence="10 11">DSM 16361</strain>
    </source>
</reference>
<dbReference type="AlphaFoldDB" id="A0A238D2T3"/>
<organism evidence="10 11">
    <name type="scientific">Thiomonas delicata</name>
    <name type="common">Thiomonas cuprina</name>
    <dbReference type="NCBI Taxonomy" id="364030"/>
    <lineage>
        <taxon>Bacteria</taxon>
        <taxon>Pseudomonadati</taxon>
        <taxon>Pseudomonadota</taxon>
        <taxon>Betaproteobacteria</taxon>
        <taxon>Burkholderiales</taxon>
        <taxon>Thiomonas</taxon>
    </lineage>
</organism>
<feature type="transmembrane region" description="Helical" evidence="8">
    <location>
        <begin position="373"/>
        <end position="393"/>
    </location>
</feature>
<sequence>MVLVMSIEVKSTLAAPKRIGGMQSPAFVLTAVGISSFMVTLDVTAVNVALPSIGDMFGLPLSALQWVASAYTLVFASLLLTAGASSDRWGARPVFLGALTFFTLASAACGLAHSVAELIAARAVQGLGAAAILPSSMALLTNAFPQANQRARAVAIWSGISATALVAGPLIGGFLVQTLGWRSIFFVNIPVCLVVLSIAAISAGKPATHRRAFDPAGQLLAVVALFTITFSTIEARQYGWTSPAIVGALAIGVAASLLFIAVEHRRQEPMLPLSLFRSRTFSASVGAAFLYNLSYYGALFVLPVALQAQGYSPLSVGVLLIPMTLSTAVFATASGWIVNAIGARLLAALGMLAGVLGAAILATFGFTSSSMSVGGLLIGMGGGTLPLIVAAALSSLPPELVGVGSGVLNAARQSGGAMGIAVLGALLQGATLKAGLALAMIAAVFLAGAVLTFFFMREGTRPK</sequence>
<feature type="transmembrane region" description="Helical" evidence="8">
    <location>
        <begin position="239"/>
        <end position="262"/>
    </location>
</feature>
<protein>
    <submittedName>
        <fullName evidence="10">Major facilitator superfamily MFS_1</fullName>
    </submittedName>
</protein>
<feature type="transmembrane region" description="Helical" evidence="8">
    <location>
        <begin position="153"/>
        <end position="177"/>
    </location>
</feature>
<gene>
    <name evidence="10" type="ORF">THIARS_60274</name>
</gene>
<feature type="transmembrane region" description="Helical" evidence="8">
    <location>
        <begin position="26"/>
        <end position="50"/>
    </location>
</feature>
<feature type="transmembrane region" description="Helical" evidence="8">
    <location>
        <begin position="318"/>
        <end position="338"/>
    </location>
</feature>
<feature type="domain" description="Major facilitator superfamily (MFS) profile" evidence="9">
    <location>
        <begin position="28"/>
        <end position="460"/>
    </location>
</feature>
<proteinExistence type="inferred from homology"/>
<evidence type="ECO:0000256" key="4">
    <source>
        <dbReference type="ARBA" id="ARBA00022475"/>
    </source>
</evidence>
<dbReference type="InterPro" id="IPR004638">
    <property type="entry name" value="EmrB-like"/>
</dbReference>
<feature type="transmembrane region" description="Helical" evidence="8">
    <location>
        <begin position="436"/>
        <end position="456"/>
    </location>
</feature>
<evidence type="ECO:0000259" key="9">
    <source>
        <dbReference type="PROSITE" id="PS50850"/>
    </source>
</evidence>
<evidence type="ECO:0000256" key="8">
    <source>
        <dbReference type="SAM" id="Phobius"/>
    </source>
</evidence>
<keyword evidence="3" id="KW-0813">Transport</keyword>
<dbReference type="EMBL" id="FLMQ01000055">
    <property type="protein sequence ID" value="SBP87561.1"/>
    <property type="molecule type" value="Genomic_DNA"/>
</dbReference>
<feature type="transmembrane region" description="Helical" evidence="8">
    <location>
        <begin position="283"/>
        <end position="306"/>
    </location>
</feature>
<keyword evidence="6 8" id="KW-1133">Transmembrane helix</keyword>
<feature type="transmembrane region" description="Helical" evidence="8">
    <location>
        <begin position="345"/>
        <end position="367"/>
    </location>
</feature>
<keyword evidence="4" id="KW-1003">Cell membrane</keyword>
<evidence type="ECO:0000256" key="2">
    <source>
        <dbReference type="ARBA" id="ARBA00008537"/>
    </source>
</evidence>
<accession>A0A238D2T3</accession>
<evidence type="ECO:0000256" key="1">
    <source>
        <dbReference type="ARBA" id="ARBA00004651"/>
    </source>
</evidence>
<feature type="transmembrane region" description="Helical" evidence="8">
    <location>
        <begin position="119"/>
        <end position="141"/>
    </location>
</feature>
<dbReference type="PROSITE" id="PS50850">
    <property type="entry name" value="MFS"/>
    <property type="match status" value="1"/>
</dbReference>
<feature type="transmembrane region" description="Helical" evidence="8">
    <location>
        <begin position="414"/>
        <end position="430"/>
    </location>
</feature>
<keyword evidence="11" id="KW-1185">Reference proteome</keyword>
<evidence type="ECO:0000256" key="7">
    <source>
        <dbReference type="ARBA" id="ARBA00023136"/>
    </source>
</evidence>
<dbReference type="Gene3D" id="1.20.1720.10">
    <property type="entry name" value="Multidrug resistance protein D"/>
    <property type="match status" value="1"/>
</dbReference>
<dbReference type="Gene3D" id="1.20.1250.20">
    <property type="entry name" value="MFS general substrate transporter like domains"/>
    <property type="match status" value="1"/>
</dbReference>
<feature type="transmembrane region" description="Helical" evidence="8">
    <location>
        <begin position="183"/>
        <end position="204"/>
    </location>
</feature>
<dbReference type="Proteomes" id="UP000214566">
    <property type="component" value="Unassembled WGS sequence"/>
</dbReference>
<keyword evidence="5 8" id="KW-0812">Transmembrane</keyword>
<dbReference type="SUPFAM" id="SSF103473">
    <property type="entry name" value="MFS general substrate transporter"/>
    <property type="match status" value="1"/>
</dbReference>
<evidence type="ECO:0000256" key="6">
    <source>
        <dbReference type="ARBA" id="ARBA00022989"/>
    </source>
</evidence>
<feature type="transmembrane region" description="Helical" evidence="8">
    <location>
        <begin position="62"/>
        <end position="82"/>
    </location>
</feature>
<dbReference type="PANTHER" id="PTHR42718">
    <property type="entry name" value="MAJOR FACILITATOR SUPERFAMILY MULTIDRUG TRANSPORTER MFSC"/>
    <property type="match status" value="1"/>
</dbReference>
<dbReference type="InterPro" id="IPR036259">
    <property type="entry name" value="MFS_trans_sf"/>
</dbReference>
<feature type="transmembrane region" description="Helical" evidence="8">
    <location>
        <begin position="94"/>
        <end position="113"/>
    </location>
</feature>
<name>A0A238D2T3_THIDL</name>
<dbReference type="NCBIfam" id="TIGR00711">
    <property type="entry name" value="efflux_EmrB"/>
    <property type="match status" value="1"/>
</dbReference>
<evidence type="ECO:0000256" key="3">
    <source>
        <dbReference type="ARBA" id="ARBA00022448"/>
    </source>
</evidence>
<dbReference type="PRINTS" id="PR01036">
    <property type="entry name" value="TCRTETB"/>
</dbReference>
<keyword evidence="7 8" id="KW-0472">Membrane</keyword>
<dbReference type="InterPro" id="IPR020846">
    <property type="entry name" value="MFS_dom"/>
</dbReference>
<dbReference type="PANTHER" id="PTHR42718:SF9">
    <property type="entry name" value="MAJOR FACILITATOR SUPERFAMILY MULTIDRUG TRANSPORTER MFSC"/>
    <property type="match status" value="1"/>
</dbReference>
<dbReference type="InterPro" id="IPR011701">
    <property type="entry name" value="MFS"/>
</dbReference>
<evidence type="ECO:0000313" key="10">
    <source>
        <dbReference type="EMBL" id="SBP87561.1"/>
    </source>
</evidence>
<dbReference type="GO" id="GO:0022857">
    <property type="term" value="F:transmembrane transporter activity"/>
    <property type="evidence" value="ECO:0007669"/>
    <property type="project" value="InterPro"/>
</dbReference>
<dbReference type="CDD" id="cd17321">
    <property type="entry name" value="MFS_MMR_MDR_like"/>
    <property type="match status" value="1"/>
</dbReference>
<feature type="transmembrane region" description="Helical" evidence="8">
    <location>
        <begin position="216"/>
        <end position="233"/>
    </location>
</feature>
<evidence type="ECO:0000256" key="5">
    <source>
        <dbReference type="ARBA" id="ARBA00022692"/>
    </source>
</evidence>
<dbReference type="GO" id="GO:0005886">
    <property type="term" value="C:plasma membrane"/>
    <property type="evidence" value="ECO:0007669"/>
    <property type="project" value="UniProtKB-SubCell"/>
</dbReference>
<comment type="similarity">
    <text evidence="2">Belongs to the major facilitator superfamily. EmrB family.</text>
</comment>